<dbReference type="AlphaFoldDB" id="A0A0A8ZVF6"/>
<reference evidence="1" key="2">
    <citation type="journal article" date="2015" name="Data Brief">
        <title>Shoot transcriptome of the giant reed, Arundo donax.</title>
        <authorList>
            <person name="Barrero R.A."/>
            <person name="Guerrero F.D."/>
            <person name="Moolhuijzen P."/>
            <person name="Goolsby J.A."/>
            <person name="Tidwell J."/>
            <person name="Bellgard S.E."/>
            <person name="Bellgard M.I."/>
        </authorList>
    </citation>
    <scope>NUCLEOTIDE SEQUENCE</scope>
    <source>
        <tissue evidence="1">Shoot tissue taken approximately 20 cm above the soil surface</tissue>
    </source>
</reference>
<reference evidence="1" key="1">
    <citation type="submission" date="2014-09" db="EMBL/GenBank/DDBJ databases">
        <authorList>
            <person name="Magalhaes I.L.F."/>
            <person name="Oliveira U."/>
            <person name="Santos F.R."/>
            <person name="Vidigal T.H.D.A."/>
            <person name="Brescovit A.D."/>
            <person name="Santos A.J."/>
        </authorList>
    </citation>
    <scope>NUCLEOTIDE SEQUENCE</scope>
    <source>
        <tissue evidence="1">Shoot tissue taken approximately 20 cm above the soil surface</tissue>
    </source>
</reference>
<accession>A0A0A8ZVF6</accession>
<dbReference type="EMBL" id="GBRH01257155">
    <property type="protein sequence ID" value="JAD40740.1"/>
    <property type="molecule type" value="Transcribed_RNA"/>
</dbReference>
<protein>
    <submittedName>
        <fullName evidence="1">Uncharacterized protein</fullName>
    </submittedName>
</protein>
<sequence>MVLLSHLDWKLRKSTSALVILKPMKKILSSKQNRMLKSVMVLEAMSLYCLLLSSITDNTEVSSKKVLC</sequence>
<name>A0A0A8ZVF6_ARUDO</name>
<proteinExistence type="predicted"/>
<organism evidence="1">
    <name type="scientific">Arundo donax</name>
    <name type="common">Giant reed</name>
    <name type="synonym">Donax arundinaceus</name>
    <dbReference type="NCBI Taxonomy" id="35708"/>
    <lineage>
        <taxon>Eukaryota</taxon>
        <taxon>Viridiplantae</taxon>
        <taxon>Streptophyta</taxon>
        <taxon>Embryophyta</taxon>
        <taxon>Tracheophyta</taxon>
        <taxon>Spermatophyta</taxon>
        <taxon>Magnoliopsida</taxon>
        <taxon>Liliopsida</taxon>
        <taxon>Poales</taxon>
        <taxon>Poaceae</taxon>
        <taxon>PACMAD clade</taxon>
        <taxon>Arundinoideae</taxon>
        <taxon>Arundineae</taxon>
        <taxon>Arundo</taxon>
    </lineage>
</organism>
<evidence type="ECO:0000313" key="1">
    <source>
        <dbReference type="EMBL" id="JAD40740.1"/>
    </source>
</evidence>